<feature type="transmembrane region" description="Helical" evidence="11">
    <location>
        <begin position="210"/>
        <end position="235"/>
    </location>
</feature>
<keyword evidence="14" id="KW-1185">Reference proteome</keyword>
<keyword evidence="2" id="KW-0813">Transport</keyword>
<evidence type="ECO:0000256" key="7">
    <source>
        <dbReference type="ARBA" id="ARBA00023173"/>
    </source>
</evidence>
<reference evidence="13 14" key="1">
    <citation type="journal article" date="2013" name="Genome Announc.">
        <title>Draft Genome of Spiribacter salinus M19-40, an Abundant Gammaproteobacterium in Aquatic Hypersaline Environments.</title>
        <authorList>
            <person name="Leon M.J."/>
            <person name="Ghai R."/>
            <person name="Fernandez A.B."/>
            <person name="Sanchez-Porro C."/>
            <person name="Rodriguez-Valera F."/>
            <person name="Ventosa A."/>
        </authorList>
    </citation>
    <scope>NUCLEOTIDE SEQUENCE [LARGE SCALE GENOMIC DNA]</scope>
    <source>
        <strain evidence="13">M19-40</strain>
    </source>
</reference>
<feature type="transmembrane region" description="Helical" evidence="11">
    <location>
        <begin position="406"/>
        <end position="424"/>
    </location>
</feature>
<dbReference type="CDD" id="cd00400">
    <property type="entry name" value="Voltage_gated_ClC"/>
    <property type="match status" value="1"/>
</dbReference>
<evidence type="ECO:0000256" key="5">
    <source>
        <dbReference type="ARBA" id="ARBA00023065"/>
    </source>
</evidence>
<evidence type="ECO:0000256" key="6">
    <source>
        <dbReference type="ARBA" id="ARBA00023136"/>
    </source>
</evidence>
<evidence type="ECO:0000313" key="13">
    <source>
        <dbReference type="EMBL" id="AGM41632.1"/>
    </source>
</evidence>
<dbReference type="Pfam" id="PF00654">
    <property type="entry name" value="Voltage_CLC"/>
    <property type="match status" value="1"/>
</dbReference>
<keyword evidence="7" id="KW-0869">Chloride channel</keyword>
<dbReference type="SUPFAM" id="SSF81340">
    <property type="entry name" value="Clc chloride channel"/>
    <property type="match status" value="1"/>
</dbReference>
<accession>R4VMG2</accession>
<feature type="transmembrane region" description="Helical" evidence="11">
    <location>
        <begin position="319"/>
        <end position="339"/>
    </location>
</feature>
<feature type="transmembrane region" description="Helical" evidence="11">
    <location>
        <begin position="376"/>
        <end position="400"/>
    </location>
</feature>
<feature type="domain" description="CBS" evidence="12">
    <location>
        <begin position="517"/>
        <end position="581"/>
    </location>
</feature>
<evidence type="ECO:0000259" key="12">
    <source>
        <dbReference type="PROSITE" id="PS51371"/>
    </source>
</evidence>
<dbReference type="KEGG" id="ssal:SPISAL_07690"/>
<dbReference type="InterPro" id="IPR014743">
    <property type="entry name" value="Cl-channel_core"/>
</dbReference>
<dbReference type="PROSITE" id="PS51371">
    <property type="entry name" value="CBS"/>
    <property type="match status" value="1"/>
</dbReference>
<evidence type="ECO:0000256" key="2">
    <source>
        <dbReference type="ARBA" id="ARBA00022448"/>
    </source>
</evidence>
<name>R4VMG2_9GAMM</name>
<keyword evidence="9" id="KW-0407">Ion channel</keyword>
<feature type="transmembrane region" description="Helical" evidence="11">
    <location>
        <begin position="247"/>
        <end position="268"/>
    </location>
</feature>
<gene>
    <name evidence="13" type="ORF">SPISAL_07690</name>
</gene>
<evidence type="ECO:0000313" key="14">
    <source>
        <dbReference type="Proteomes" id="UP000017881"/>
    </source>
</evidence>
<dbReference type="InterPro" id="IPR000644">
    <property type="entry name" value="CBS_dom"/>
</dbReference>
<evidence type="ECO:0000256" key="1">
    <source>
        <dbReference type="ARBA" id="ARBA00004141"/>
    </source>
</evidence>
<protein>
    <submittedName>
        <fullName evidence="13">Cl-channel, voltage-gated family protein</fullName>
    </submittedName>
</protein>
<feature type="transmembrane region" description="Helical" evidence="11">
    <location>
        <begin position="33"/>
        <end position="57"/>
    </location>
</feature>
<dbReference type="Proteomes" id="UP000017881">
    <property type="component" value="Chromosome"/>
</dbReference>
<dbReference type="Gene3D" id="1.10.3080.10">
    <property type="entry name" value="Clc chloride channel"/>
    <property type="match status" value="1"/>
</dbReference>
<sequence length="583" mass="60114">MRENTPTAGRSSSRWQRFIDRELLRLSQDRAPVIMTVLGVITGLLAGAVVIAFRLLYESGQGVFLAGGPERFETLEGWQRLTLTIAGAALIGLYLQWLARAGARTGIAYVIERTAYHQALLPVRNAIHQFVAGAMAIVSGQSVGREGPSVHLGATAGSQVGQRFGLPNNSLRVLVACGTAAAIGASFNTPLAGVAFAMEVVVMEYTIAGFLPVIVASVVATALAHGVFGADIAFVIPALGLQGLHELPLVIGLGLAVGGLAALFIRALRLVSGLLRGWPVVARAALGGGIVGLIALPVPQVMGIGYDTLAATLNGEIGTGLLLAIIAGKLVATVAVLGLGIPGGLIGPTLVIGAAAGGALGLFYESLMSAPFGGMALYVLLGMGAMMGATLRAPLAALIAMLELTANPGVIMPGMLAIAAATMATRELFRTDSVYHLALGERGLDPRRNPLLQAASRLGVLQIIDTRLTVLAPAPTEDALHAGLAQGSNWLLQIGDDSTSARLYDAQVLARQLADGQRPSGGDEVITLDARASLREALERLRTAQAEALVVTGRGGRDQTDFLGVVSRSAIQQAYLASSPPGS</sequence>
<evidence type="ECO:0000256" key="9">
    <source>
        <dbReference type="ARBA" id="ARBA00023303"/>
    </source>
</evidence>
<dbReference type="HOGENOM" id="CLU_015263_5_4_6"/>
<feature type="transmembrane region" description="Helical" evidence="11">
    <location>
        <begin position="280"/>
        <end position="298"/>
    </location>
</feature>
<dbReference type="OrthoDB" id="9767361at2"/>
<dbReference type="GO" id="GO:0005254">
    <property type="term" value="F:chloride channel activity"/>
    <property type="evidence" value="ECO:0007669"/>
    <property type="project" value="UniProtKB-KW"/>
</dbReference>
<dbReference type="RefSeq" id="WP_016353939.1">
    <property type="nucleotide sequence ID" value="NC_021291.1"/>
</dbReference>
<keyword evidence="6 11" id="KW-0472">Membrane</keyword>
<keyword evidence="4 11" id="KW-1133">Transmembrane helix</keyword>
<keyword evidence="5" id="KW-0406">Ion transport</keyword>
<evidence type="ECO:0000256" key="4">
    <source>
        <dbReference type="ARBA" id="ARBA00022989"/>
    </source>
</evidence>
<evidence type="ECO:0000256" key="10">
    <source>
        <dbReference type="PROSITE-ProRule" id="PRU00703"/>
    </source>
</evidence>
<keyword evidence="10" id="KW-0129">CBS domain</keyword>
<feature type="transmembrane region" description="Helical" evidence="11">
    <location>
        <begin position="77"/>
        <end position="95"/>
    </location>
</feature>
<dbReference type="PRINTS" id="PR00762">
    <property type="entry name" value="CLCHANNEL"/>
</dbReference>
<feature type="transmembrane region" description="Helical" evidence="11">
    <location>
        <begin position="345"/>
        <end position="364"/>
    </location>
</feature>
<evidence type="ECO:0000256" key="8">
    <source>
        <dbReference type="ARBA" id="ARBA00023214"/>
    </source>
</evidence>
<dbReference type="AlphaFoldDB" id="R4VMG2"/>
<keyword evidence="8" id="KW-0868">Chloride</keyword>
<evidence type="ECO:0000256" key="3">
    <source>
        <dbReference type="ARBA" id="ARBA00022692"/>
    </source>
</evidence>
<dbReference type="GO" id="GO:0034707">
    <property type="term" value="C:chloride channel complex"/>
    <property type="evidence" value="ECO:0007669"/>
    <property type="project" value="UniProtKB-KW"/>
</dbReference>
<dbReference type="InterPro" id="IPR001807">
    <property type="entry name" value="ClC"/>
</dbReference>
<organism evidence="13 14">
    <name type="scientific">Spiribacter salinus M19-40</name>
    <dbReference type="NCBI Taxonomy" id="1260251"/>
    <lineage>
        <taxon>Bacteria</taxon>
        <taxon>Pseudomonadati</taxon>
        <taxon>Pseudomonadota</taxon>
        <taxon>Gammaproteobacteria</taxon>
        <taxon>Chromatiales</taxon>
        <taxon>Ectothiorhodospiraceae</taxon>
        <taxon>Spiribacter</taxon>
    </lineage>
</organism>
<dbReference type="InterPro" id="IPR050368">
    <property type="entry name" value="ClC-type_chloride_channel"/>
</dbReference>
<comment type="subcellular location">
    <subcellularLocation>
        <location evidence="1">Membrane</location>
        <topology evidence="1">Multi-pass membrane protein</topology>
    </subcellularLocation>
</comment>
<dbReference type="PANTHER" id="PTHR43427">
    <property type="entry name" value="CHLORIDE CHANNEL PROTEIN CLC-E"/>
    <property type="match status" value="1"/>
</dbReference>
<dbReference type="PANTHER" id="PTHR43427:SF6">
    <property type="entry name" value="CHLORIDE CHANNEL PROTEIN CLC-E"/>
    <property type="match status" value="1"/>
</dbReference>
<dbReference type="eggNOG" id="COG0038">
    <property type="taxonomic scope" value="Bacteria"/>
</dbReference>
<dbReference type="EMBL" id="CP005963">
    <property type="protein sequence ID" value="AGM41632.1"/>
    <property type="molecule type" value="Genomic_DNA"/>
</dbReference>
<evidence type="ECO:0000256" key="11">
    <source>
        <dbReference type="SAM" id="Phobius"/>
    </source>
</evidence>
<proteinExistence type="predicted"/>
<dbReference type="PATRIC" id="fig|1260251.3.peg.1557"/>
<keyword evidence="3 11" id="KW-0812">Transmembrane</keyword>